<dbReference type="InParanoid" id="A0A0D2GGR1"/>
<sequence length="492" mass="54066">MNPGITFSSLAENGPLVSQAGFGCYRVTHRTGEHGEALIKALESGINLIDTSSNYMDGESEVLIGRVLAEMVEKKEISRDSVVVVSKAGYLQGSNLEQARALGGFAETVPYSEHLKHCIHPDFLGCQITQSLGRMGLESLDVLLLHNPEYYLGWATQHKKLPMAEARTEYYRRLKKAFIFLEKEREQGRIGLFGVSSNTFVADSEHPEFTSLDLVCRAAREANASGFKVIQLPLNLLEPQAVLNLNQPGQINVLDHARKMGLAVLVNRPLNAMAGGRLVRLALGPAETAPSRIQVIESIMNLMDSEDHLKMSLISNLGFDVETEALVLNDLSVGKTLVTTWQQMSGLEHFQAVESGYLAPKVNQALGLLARRLAESKEGIMVLERHVKILRAAFDQVALWHKFQDREISAKVWQNATAAVPDWAKAGTLGHMAVRAARCTKGVTSVLIGMRKPQYVVDVIGELAQKCGPPADARTWSDLVDLAHDSLAVDQW</sequence>
<evidence type="ECO:0000313" key="2">
    <source>
        <dbReference type="EMBL" id="KIX14097.1"/>
    </source>
</evidence>
<reference evidence="2 3" key="1">
    <citation type="submission" date="2013-11" db="EMBL/GenBank/DDBJ databases">
        <title>Metagenomic analysis of a methanogenic consortium involved in long chain n-alkane degradation.</title>
        <authorList>
            <person name="Davidova I.A."/>
            <person name="Callaghan A.V."/>
            <person name="Wawrik B."/>
            <person name="Pruitt S."/>
            <person name="Marks C."/>
            <person name="Duncan K.E."/>
            <person name="Suflita J.M."/>
        </authorList>
    </citation>
    <scope>NUCLEOTIDE SEQUENCE [LARGE SCALE GENOMIC DNA]</scope>
    <source>
        <strain evidence="2 3">SPR</strain>
    </source>
</reference>
<dbReference type="SUPFAM" id="SSF51430">
    <property type="entry name" value="NAD(P)-linked oxidoreductase"/>
    <property type="match status" value="1"/>
</dbReference>
<dbReference type="PANTHER" id="PTHR42686">
    <property type="entry name" value="GH17980P-RELATED"/>
    <property type="match status" value="1"/>
</dbReference>
<feature type="domain" description="NADP-dependent oxidoreductase" evidence="1">
    <location>
        <begin position="36"/>
        <end position="265"/>
    </location>
</feature>
<dbReference type="PATRIC" id="fig|1429043.3.peg.2271"/>
<dbReference type="GO" id="GO:0005829">
    <property type="term" value="C:cytosol"/>
    <property type="evidence" value="ECO:0007669"/>
    <property type="project" value="TreeGrafter"/>
</dbReference>
<dbReference type="Gene3D" id="3.20.20.100">
    <property type="entry name" value="NADP-dependent oxidoreductase domain"/>
    <property type="match status" value="1"/>
</dbReference>
<organism evidence="2 3">
    <name type="scientific">Dethiosulfatarculus sandiegensis</name>
    <dbReference type="NCBI Taxonomy" id="1429043"/>
    <lineage>
        <taxon>Bacteria</taxon>
        <taxon>Pseudomonadati</taxon>
        <taxon>Thermodesulfobacteriota</taxon>
        <taxon>Desulfarculia</taxon>
        <taxon>Desulfarculales</taxon>
        <taxon>Desulfarculaceae</taxon>
        <taxon>Dethiosulfatarculus</taxon>
    </lineage>
</organism>
<name>A0A0D2GGR1_9BACT</name>
<dbReference type="InterPro" id="IPR023210">
    <property type="entry name" value="NADP_OxRdtase_dom"/>
</dbReference>
<proteinExistence type="predicted"/>
<dbReference type="AlphaFoldDB" id="A0A0D2GGR1"/>
<keyword evidence="3" id="KW-1185">Reference proteome</keyword>
<dbReference type="STRING" id="1429043.X474_10715"/>
<dbReference type="PANTHER" id="PTHR42686:SF1">
    <property type="entry name" value="GH17980P-RELATED"/>
    <property type="match status" value="1"/>
</dbReference>
<dbReference type="InterPro" id="IPR020471">
    <property type="entry name" value="AKR"/>
</dbReference>
<dbReference type="CDD" id="cd19099">
    <property type="entry name" value="AKR_unchar"/>
    <property type="match status" value="1"/>
</dbReference>
<dbReference type="GO" id="GO:0016491">
    <property type="term" value="F:oxidoreductase activity"/>
    <property type="evidence" value="ECO:0007669"/>
    <property type="project" value="InterPro"/>
</dbReference>
<dbReference type="EMBL" id="AZAC01000012">
    <property type="protein sequence ID" value="KIX14097.1"/>
    <property type="molecule type" value="Genomic_DNA"/>
</dbReference>
<evidence type="ECO:0000259" key="1">
    <source>
        <dbReference type="Pfam" id="PF00248"/>
    </source>
</evidence>
<dbReference type="Proteomes" id="UP000032233">
    <property type="component" value="Unassembled WGS sequence"/>
</dbReference>
<dbReference type="Pfam" id="PF00248">
    <property type="entry name" value="Aldo_ket_red"/>
    <property type="match status" value="1"/>
</dbReference>
<protein>
    <recommendedName>
        <fullName evidence="1">NADP-dependent oxidoreductase domain-containing protein</fullName>
    </recommendedName>
</protein>
<evidence type="ECO:0000313" key="3">
    <source>
        <dbReference type="Proteomes" id="UP000032233"/>
    </source>
</evidence>
<dbReference type="InterPro" id="IPR036812">
    <property type="entry name" value="NAD(P)_OxRdtase_dom_sf"/>
</dbReference>
<gene>
    <name evidence="2" type="ORF">X474_10715</name>
</gene>
<accession>A0A0D2GGR1</accession>
<comment type="caution">
    <text evidence="2">The sequence shown here is derived from an EMBL/GenBank/DDBJ whole genome shotgun (WGS) entry which is preliminary data.</text>
</comment>